<evidence type="ECO:0000256" key="1">
    <source>
        <dbReference type="ARBA" id="ARBA00000251"/>
    </source>
</evidence>
<protein>
    <recommendedName>
        <fullName evidence="6">Hyaluronidase</fullName>
        <ecNumber evidence="6">3.2.1.35</ecNumber>
    </recommendedName>
</protein>
<proteinExistence type="inferred from homology"/>
<dbReference type="Ensembl" id="ENSPCLT00000029333.1">
    <property type="protein sequence ID" value="ENSPCLP00000021227.1"/>
    <property type="gene ID" value="ENSPCLG00000018576.1"/>
</dbReference>
<evidence type="ECO:0000313" key="8">
    <source>
        <dbReference type="Ensembl" id="ENSPCLP00000021227.1"/>
    </source>
</evidence>
<dbReference type="GO" id="GO:0001669">
    <property type="term" value="C:acrosomal vesicle"/>
    <property type="evidence" value="ECO:0007669"/>
    <property type="project" value="TreeGrafter"/>
</dbReference>
<dbReference type="Pfam" id="PF01630">
    <property type="entry name" value="Glyco_hydro_56"/>
    <property type="match status" value="1"/>
</dbReference>
<dbReference type="InterPro" id="IPR018155">
    <property type="entry name" value="Hyaluronidase"/>
</dbReference>
<reference evidence="8" key="2">
    <citation type="submission" date="2025-09" db="UniProtKB">
        <authorList>
            <consortium name="Ensembl"/>
        </authorList>
    </citation>
    <scope>IDENTIFICATION</scope>
</reference>
<name>A0A669QK77_PHACC</name>
<dbReference type="InterPro" id="IPR013785">
    <property type="entry name" value="Aldolase_TIM"/>
</dbReference>
<keyword evidence="3 6" id="KW-0378">Hydrolase</keyword>
<evidence type="ECO:0000313" key="9">
    <source>
        <dbReference type="Proteomes" id="UP000472261"/>
    </source>
</evidence>
<dbReference type="InterPro" id="IPR017853">
    <property type="entry name" value="GH"/>
</dbReference>
<dbReference type="OMA" id="DKKNVYR"/>
<keyword evidence="4" id="KW-1015">Disulfide bond</keyword>
<accession>A0A669QK77</accession>
<dbReference type="FunFam" id="3.20.20.70:FF:000065">
    <property type="entry name" value="Hyaluronidase"/>
    <property type="match status" value="1"/>
</dbReference>
<keyword evidence="5 6" id="KW-0326">Glycosidase</keyword>
<evidence type="ECO:0000256" key="3">
    <source>
        <dbReference type="ARBA" id="ARBA00022801"/>
    </source>
</evidence>
<evidence type="ECO:0000256" key="2">
    <source>
        <dbReference type="ARBA" id="ARBA00008871"/>
    </source>
</evidence>
<reference evidence="8" key="1">
    <citation type="submission" date="2025-08" db="UniProtKB">
        <authorList>
            <consortium name="Ensembl"/>
        </authorList>
    </citation>
    <scope>IDENTIFICATION</scope>
</reference>
<dbReference type="PANTHER" id="PTHR11769:SF19">
    <property type="entry name" value="HYALURONIDASE-3"/>
    <property type="match status" value="1"/>
</dbReference>
<comment type="similarity">
    <text evidence="2 6">Belongs to the glycosyl hydrolase 56 family.</text>
</comment>
<evidence type="ECO:0000256" key="7">
    <source>
        <dbReference type="SAM" id="SignalP"/>
    </source>
</evidence>
<organism evidence="8 9">
    <name type="scientific">Phasianus colchicus</name>
    <name type="common">Common pheasant</name>
    <dbReference type="NCBI Taxonomy" id="9054"/>
    <lineage>
        <taxon>Eukaryota</taxon>
        <taxon>Metazoa</taxon>
        <taxon>Chordata</taxon>
        <taxon>Craniata</taxon>
        <taxon>Vertebrata</taxon>
        <taxon>Euteleostomi</taxon>
        <taxon>Archelosauria</taxon>
        <taxon>Archosauria</taxon>
        <taxon>Dinosauria</taxon>
        <taxon>Saurischia</taxon>
        <taxon>Theropoda</taxon>
        <taxon>Coelurosauria</taxon>
        <taxon>Aves</taxon>
        <taxon>Neognathae</taxon>
        <taxon>Galloanserae</taxon>
        <taxon>Galliformes</taxon>
        <taxon>Phasianidae</taxon>
        <taxon>Phasianinae</taxon>
        <taxon>Phasianus</taxon>
    </lineage>
</organism>
<dbReference type="PRINTS" id="PR00846">
    <property type="entry name" value="GLHYDRLASE56"/>
</dbReference>
<dbReference type="GO" id="GO:0030214">
    <property type="term" value="P:hyaluronan catabolic process"/>
    <property type="evidence" value="ECO:0007669"/>
    <property type="project" value="TreeGrafter"/>
</dbReference>
<evidence type="ECO:0000256" key="4">
    <source>
        <dbReference type="ARBA" id="ARBA00023157"/>
    </source>
</evidence>
<dbReference type="EC" id="3.2.1.35" evidence="6"/>
<feature type="signal peptide" evidence="7">
    <location>
        <begin position="1"/>
        <end position="40"/>
    </location>
</feature>
<comment type="catalytic activity">
    <reaction evidence="1 6">
        <text>Random hydrolysis of (1-&gt;4)-linkages between N-acetyl-beta-D-glucosamine and D-glucuronate residues in hyaluronate.</text>
        <dbReference type="EC" id="3.2.1.35"/>
    </reaction>
</comment>
<dbReference type="PANTHER" id="PTHR11769">
    <property type="entry name" value="HYALURONIDASE"/>
    <property type="match status" value="1"/>
</dbReference>
<dbReference type="GO" id="GO:0004415">
    <property type="term" value="F:hyalurononglucosaminidase activity"/>
    <property type="evidence" value="ECO:0007669"/>
    <property type="project" value="UniProtKB-UniRule"/>
</dbReference>
<dbReference type="AlphaFoldDB" id="A0A669QK77"/>
<keyword evidence="9" id="KW-1185">Reference proteome</keyword>
<feature type="chain" id="PRO_5025628564" description="Hyaluronidase" evidence="7">
    <location>
        <begin position="41"/>
        <end position="436"/>
    </location>
</feature>
<dbReference type="Proteomes" id="UP000472261">
    <property type="component" value="Unplaced"/>
</dbReference>
<dbReference type="Gene3D" id="3.20.20.70">
    <property type="entry name" value="Aldolase class I"/>
    <property type="match status" value="1"/>
</dbReference>
<dbReference type="GO" id="GO:0005975">
    <property type="term" value="P:carbohydrate metabolic process"/>
    <property type="evidence" value="ECO:0007669"/>
    <property type="project" value="InterPro"/>
</dbReference>
<sequence length="436" mass="47717">MGGARTGPARDGAAEAVPLGMGPVLALWAWLVLGTAGGESSVPTALAGGQPFTVLWNIPSGRCQRRFGIGLPLADYGIVENQGGRFAGQNITIFYKNKFGLYPYISPQGVPHNGGIPQRAPLQAHLAQVAGDVRLHLRPTFSGLAVVDWEEWRPLWAQNWGPKRIYQLASQQWAQKRGWGRRQARRAFERAARALMEQTLLLGRSLRPAGLWGFYRFPDCFNSNWAKVDNYTGRCQPAEVRRNDRLSWLWAASAALYPSIYLPPLLPPGLRRRYVHHRLCEALRLAAGRLPVVAYSRLSYRRSPRFLEPADLEHTIGESAALGTAGLVLWGDMSYSQSAQPSPLPRVHLGAIRGQCDSSRTSVQLGAVPRSWALCAAAAPGAEHPAAPGCGLLGTLPLPLLPRLGWPGLHAARAAEPRRLPRAHPWPLRAPQPPDP</sequence>
<keyword evidence="7" id="KW-0732">Signal</keyword>
<evidence type="ECO:0000256" key="6">
    <source>
        <dbReference type="RuleBase" id="RU610713"/>
    </source>
</evidence>
<dbReference type="SUPFAM" id="SSF51445">
    <property type="entry name" value="(Trans)glycosidases"/>
    <property type="match status" value="1"/>
</dbReference>
<evidence type="ECO:0000256" key="5">
    <source>
        <dbReference type="ARBA" id="ARBA00023295"/>
    </source>
</evidence>